<evidence type="ECO:0000313" key="2">
    <source>
        <dbReference type="EMBL" id="HFC03661.1"/>
    </source>
</evidence>
<gene>
    <name evidence="2" type="ORF">ENJ74_02200</name>
</gene>
<keyword evidence="1" id="KW-0472">Membrane</keyword>
<evidence type="ECO:0000256" key="1">
    <source>
        <dbReference type="SAM" id="Phobius"/>
    </source>
</evidence>
<dbReference type="EMBL" id="DRNO01000146">
    <property type="protein sequence ID" value="HFC03661.1"/>
    <property type="molecule type" value="Genomic_DNA"/>
</dbReference>
<name>A0A7V2SLB1_9BACT</name>
<sequence length="81" mass="9312">MPEPQRLVCHSCGSTDVTVDPPFYRCNHCGSQYRLPEEPLPKKELMAWHRRHRRLLVLLTLLVAVLAVAVLYDTLLLRSTS</sequence>
<proteinExistence type="predicted"/>
<feature type="non-terminal residue" evidence="2">
    <location>
        <position position="81"/>
    </location>
</feature>
<comment type="caution">
    <text evidence="2">The sequence shown here is derived from an EMBL/GenBank/DDBJ whole genome shotgun (WGS) entry which is preliminary data.</text>
</comment>
<organism evidence="2">
    <name type="scientific">Nitratifractor salsuginis</name>
    <dbReference type="NCBI Taxonomy" id="269261"/>
    <lineage>
        <taxon>Bacteria</taxon>
        <taxon>Pseudomonadati</taxon>
        <taxon>Campylobacterota</taxon>
        <taxon>Epsilonproteobacteria</taxon>
        <taxon>Campylobacterales</taxon>
        <taxon>Sulfurovaceae</taxon>
        <taxon>Nitratifractor</taxon>
    </lineage>
</organism>
<dbReference type="AlphaFoldDB" id="A0A7V2SLB1"/>
<accession>A0A7V2SLB1</accession>
<feature type="transmembrane region" description="Helical" evidence="1">
    <location>
        <begin position="55"/>
        <end position="72"/>
    </location>
</feature>
<keyword evidence="1" id="KW-1133">Transmembrane helix</keyword>
<reference evidence="2" key="1">
    <citation type="journal article" date="2020" name="mSystems">
        <title>Genome- and Community-Level Interaction Insights into Carbon Utilization and Element Cycling Functions of Hydrothermarchaeota in Hydrothermal Sediment.</title>
        <authorList>
            <person name="Zhou Z."/>
            <person name="Liu Y."/>
            <person name="Xu W."/>
            <person name="Pan J."/>
            <person name="Luo Z.H."/>
            <person name="Li M."/>
        </authorList>
    </citation>
    <scope>NUCLEOTIDE SEQUENCE [LARGE SCALE GENOMIC DNA]</scope>
    <source>
        <strain evidence="2">HyVt-513</strain>
    </source>
</reference>
<dbReference type="Proteomes" id="UP000885722">
    <property type="component" value="Unassembled WGS sequence"/>
</dbReference>
<keyword evidence="1" id="KW-0812">Transmembrane</keyword>
<protein>
    <submittedName>
        <fullName evidence="2">Uncharacterized protein</fullName>
    </submittedName>
</protein>